<evidence type="ECO:0000313" key="2">
    <source>
        <dbReference type="EMBL" id="PMS15520.1"/>
    </source>
</evidence>
<accession>A0A2N7VEE5</accession>
<feature type="compositionally biased region" description="Basic and acidic residues" evidence="1">
    <location>
        <begin position="92"/>
        <end position="108"/>
    </location>
</feature>
<evidence type="ECO:0000256" key="1">
    <source>
        <dbReference type="SAM" id="MobiDB-lite"/>
    </source>
</evidence>
<comment type="caution">
    <text evidence="2">The sequence shown here is derived from an EMBL/GenBank/DDBJ whole genome shotgun (WGS) entry which is preliminary data.</text>
</comment>
<reference evidence="2 3" key="1">
    <citation type="submission" date="2018-01" db="EMBL/GenBank/DDBJ databases">
        <title>Whole genome analyses suggest that Burkholderia sensu lato contains two further novel genera in the rhizoxinica-symbiotica group Mycetohabitans gen. nov., and Trinickia gen. nov.: implications for the evolution of diazotrophy and nodulation in the Burkholderiaceae.</title>
        <authorList>
            <person name="Estrada-de los Santos P."/>
            <person name="Palmer M."/>
            <person name="Chavez-Ramirez B."/>
            <person name="Beukes C."/>
            <person name="Steenkamp E.T."/>
            <person name="Hirsch A.M."/>
            <person name="Manyaka P."/>
            <person name="Maluk M."/>
            <person name="Lafos M."/>
            <person name="Crook M."/>
            <person name="Gross E."/>
            <person name="Simon M.F."/>
            <person name="Bueno dos Reis Junior F."/>
            <person name="Poole P.S."/>
            <person name="Venter S.N."/>
            <person name="James E.K."/>
        </authorList>
    </citation>
    <scope>NUCLEOTIDE SEQUENCE [LARGE SCALE GENOMIC DNA]</scope>
    <source>
        <strain evidence="2 3">GP25-8</strain>
    </source>
</reference>
<gene>
    <name evidence="2" type="ORF">C0Z19_27370</name>
</gene>
<organism evidence="2 3">
    <name type="scientific">Trinickia soli</name>
    <dbReference type="NCBI Taxonomy" id="380675"/>
    <lineage>
        <taxon>Bacteria</taxon>
        <taxon>Pseudomonadati</taxon>
        <taxon>Pseudomonadota</taxon>
        <taxon>Betaproteobacteria</taxon>
        <taxon>Burkholderiales</taxon>
        <taxon>Burkholderiaceae</taxon>
        <taxon>Trinickia</taxon>
    </lineage>
</organism>
<feature type="region of interest" description="Disordered" evidence="1">
    <location>
        <begin position="83"/>
        <end position="127"/>
    </location>
</feature>
<dbReference type="EMBL" id="PNYB01000047">
    <property type="protein sequence ID" value="PMS15520.1"/>
    <property type="molecule type" value="Genomic_DNA"/>
</dbReference>
<name>A0A2N7VEE5_9BURK</name>
<proteinExistence type="predicted"/>
<dbReference type="AlphaFoldDB" id="A0A2N7VEE5"/>
<dbReference type="Proteomes" id="UP000235347">
    <property type="component" value="Unassembled WGS sequence"/>
</dbReference>
<protein>
    <submittedName>
        <fullName evidence="2">Uncharacterized protein</fullName>
    </submittedName>
</protein>
<keyword evidence="3" id="KW-1185">Reference proteome</keyword>
<evidence type="ECO:0000313" key="3">
    <source>
        <dbReference type="Proteomes" id="UP000235347"/>
    </source>
</evidence>
<sequence length="127" mass="14398">MKIRLDEWLKREFYPPPAIRTARQTNPPRHGALHNIARLTLENGSSNIAIRNRLRAVFACEMPEVCCATGCEHHPAAELVAATTTISNDSQETSHEDPRPSSRADCMHRVGRRRHVTDGRARARRRP</sequence>